<evidence type="ECO:0000313" key="8">
    <source>
        <dbReference type="EMBL" id="KTW30585.1"/>
    </source>
</evidence>
<evidence type="ECO:0000313" key="9">
    <source>
        <dbReference type="Proteomes" id="UP000054454"/>
    </source>
</evidence>
<dbReference type="EC" id="2.3.2.26" evidence="2"/>
<keyword evidence="9" id="KW-1185">Reference proteome</keyword>
<evidence type="ECO:0000256" key="2">
    <source>
        <dbReference type="ARBA" id="ARBA00012485"/>
    </source>
</evidence>
<name>A0A0W4ZQC9_PNEC8</name>
<dbReference type="SUPFAM" id="SSF56204">
    <property type="entry name" value="Hect, E3 ligase catalytic domain"/>
    <property type="match status" value="1"/>
</dbReference>
<dbReference type="RefSeq" id="XP_018227181.1">
    <property type="nucleotide sequence ID" value="XM_018368917.1"/>
</dbReference>
<gene>
    <name evidence="8" type="ORF">T552_00302</name>
</gene>
<dbReference type="InterPro" id="IPR035983">
    <property type="entry name" value="Hect_E3_ubiquitin_ligase"/>
</dbReference>
<dbReference type="SMART" id="SM00119">
    <property type="entry name" value="HECTc"/>
    <property type="match status" value="1"/>
</dbReference>
<keyword evidence="6" id="KW-0812">Transmembrane</keyword>
<proteinExistence type="predicted"/>
<organism evidence="8 9">
    <name type="scientific">Pneumocystis carinii (strain B80)</name>
    <name type="common">Rat pneumocystis pneumonia agent</name>
    <name type="synonym">Pneumocystis carinii f. sp. carinii</name>
    <dbReference type="NCBI Taxonomy" id="1408658"/>
    <lineage>
        <taxon>Eukaryota</taxon>
        <taxon>Fungi</taxon>
        <taxon>Dikarya</taxon>
        <taxon>Ascomycota</taxon>
        <taxon>Taphrinomycotina</taxon>
        <taxon>Pneumocystomycetes</taxon>
        <taxon>Pneumocystaceae</taxon>
        <taxon>Pneumocystis</taxon>
    </lineage>
</organism>
<feature type="transmembrane region" description="Helical" evidence="6">
    <location>
        <begin position="22"/>
        <end position="43"/>
    </location>
</feature>
<evidence type="ECO:0000256" key="4">
    <source>
        <dbReference type="ARBA" id="ARBA00022786"/>
    </source>
</evidence>
<dbReference type="OrthoDB" id="8068875at2759"/>
<evidence type="ECO:0000256" key="3">
    <source>
        <dbReference type="ARBA" id="ARBA00022679"/>
    </source>
</evidence>
<reference evidence="9" key="1">
    <citation type="journal article" date="2016" name="Nat. Commun.">
        <title>Genome analysis of three Pneumocystis species reveals adaptation mechanisms to life exclusively in mammalian hosts.</title>
        <authorList>
            <person name="Ma L."/>
            <person name="Chen Z."/>
            <person name="Huang D.W."/>
            <person name="Kutty G."/>
            <person name="Ishihara M."/>
            <person name="Wang H."/>
            <person name="Abouelleil A."/>
            <person name="Bishop L."/>
            <person name="Davey E."/>
            <person name="Deng R."/>
            <person name="Deng X."/>
            <person name="Fan L."/>
            <person name="Fantoni G."/>
            <person name="Fitzgerald M."/>
            <person name="Gogineni E."/>
            <person name="Goldberg J.M."/>
            <person name="Handley G."/>
            <person name="Hu X."/>
            <person name="Huber C."/>
            <person name="Jiao X."/>
            <person name="Jones K."/>
            <person name="Levin J.Z."/>
            <person name="Liu Y."/>
            <person name="Macdonald P."/>
            <person name="Melnikov A."/>
            <person name="Raley C."/>
            <person name="Sassi M."/>
            <person name="Sherman B.T."/>
            <person name="Song X."/>
            <person name="Sykes S."/>
            <person name="Tran B."/>
            <person name="Walsh L."/>
            <person name="Xia Y."/>
            <person name="Yang J."/>
            <person name="Young S."/>
            <person name="Zeng Q."/>
            <person name="Zheng X."/>
            <person name="Stephens R."/>
            <person name="Nusbaum C."/>
            <person name="Birren B.W."/>
            <person name="Azadi P."/>
            <person name="Lempicki R.A."/>
            <person name="Cuomo C.A."/>
            <person name="Kovacs J.A."/>
        </authorList>
    </citation>
    <scope>NUCLEOTIDE SEQUENCE [LARGE SCALE GENOMIC DNA]</scope>
    <source>
        <strain evidence="9">B80</strain>
    </source>
</reference>
<dbReference type="GeneID" id="28935119"/>
<keyword evidence="6" id="KW-0472">Membrane</keyword>
<dbReference type="GO" id="GO:0061630">
    <property type="term" value="F:ubiquitin protein ligase activity"/>
    <property type="evidence" value="ECO:0007669"/>
    <property type="project" value="UniProtKB-EC"/>
</dbReference>
<evidence type="ECO:0000259" key="7">
    <source>
        <dbReference type="PROSITE" id="PS50237"/>
    </source>
</evidence>
<dbReference type="Pfam" id="PF00632">
    <property type="entry name" value="HECT"/>
    <property type="match status" value="1"/>
</dbReference>
<comment type="catalytic activity">
    <reaction evidence="1">
        <text>S-ubiquitinyl-[E2 ubiquitin-conjugating enzyme]-L-cysteine + [acceptor protein]-L-lysine = [E2 ubiquitin-conjugating enzyme]-L-cysteine + N(6)-ubiquitinyl-[acceptor protein]-L-lysine.</text>
        <dbReference type="EC" id="2.3.2.26"/>
    </reaction>
</comment>
<protein>
    <recommendedName>
        <fullName evidence="2">HECT-type E3 ubiquitin transferase</fullName>
        <ecNumber evidence="2">2.3.2.26</ecNumber>
    </recommendedName>
</protein>
<dbReference type="EMBL" id="LFVZ01000002">
    <property type="protein sequence ID" value="KTW30585.1"/>
    <property type="molecule type" value="Genomic_DNA"/>
</dbReference>
<dbReference type="PANTHER" id="PTHR45700:SF8">
    <property type="entry name" value="HECT-TYPE E3 UBIQUITIN TRANSFERASE"/>
    <property type="match status" value="1"/>
</dbReference>
<keyword evidence="6" id="KW-1133">Transmembrane helix</keyword>
<accession>A0A0W4ZQC9</accession>
<feature type="domain" description="HECT" evidence="7">
    <location>
        <begin position="217"/>
        <end position="330"/>
    </location>
</feature>
<evidence type="ECO:0000256" key="1">
    <source>
        <dbReference type="ARBA" id="ARBA00000885"/>
    </source>
</evidence>
<dbReference type="Proteomes" id="UP000054454">
    <property type="component" value="Unassembled WGS sequence"/>
</dbReference>
<keyword evidence="4 5" id="KW-0833">Ubl conjugation pathway</keyword>
<dbReference type="PROSITE" id="PS50237">
    <property type="entry name" value="HECT"/>
    <property type="match status" value="1"/>
</dbReference>
<dbReference type="InterPro" id="IPR044611">
    <property type="entry name" value="E3A/B/C-like"/>
</dbReference>
<sequence length="333" mass="39008">MIATGENNSANFKTSWKPLKNILVATFSSWKILNASFYSVYIYEYLSQIRSFYDILSTLPNYHIRAVLKANNILLKRIGRPLRKLSDILILLILENPFLFQHIYKNESNNIIKRTFGYISSMSNEIRHYIINWFCNYDPNILYKKIQLCNSFISKILYKYTQRWIVKVIMTLIGELKFTSNNQKTTFLSEFYNAMLDNLKTFCTGLVEEFQHLLTFEEYVKRYTSFILNTSISKQFGPLKREFYHVFRGNTLSLFRQEEIELLIRGSPESLHVDQLCAVAVYDSSNSLQTRLLAFVTRSDHIPATGAANLLFKIFILADDCNRYPIAHTCKFI</sequence>
<dbReference type="VEuPathDB" id="FungiDB:T552_00302"/>
<dbReference type="AlphaFoldDB" id="A0A0W4ZQC9"/>
<dbReference type="InterPro" id="IPR000569">
    <property type="entry name" value="HECT_dom"/>
</dbReference>
<dbReference type="PANTHER" id="PTHR45700">
    <property type="entry name" value="UBIQUITIN-PROTEIN LIGASE E3C"/>
    <property type="match status" value="1"/>
</dbReference>
<dbReference type="Gene3D" id="3.30.2410.10">
    <property type="entry name" value="Hect, E3 ligase catalytic domain"/>
    <property type="match status" value="1"/>
</dbReference>
<evidence type="ECO:0000256" key="5">
    <source>
        <dbReference type="PROSITE-ProRule" id="PRU00104"/>
    </source>
</evidence>
<evidence type="ECO:0000256" key="6">
    <source>
        <dbReference type="SAM" id="Phobius"/>
    </source>
</evidence>
<keyword evidence="3" id="KW-0808">Transferase</keyword>
<feature type="active site" description="Glycyl thioester intermediate" evidence="5">
    <location>
        <position position="330"/>
    </location>
</feature>
<comment type="caution">
    <text evidence="8">The sequence shown here is derived from an EMBL/GenBank/DDBJ whole genome shotgun (WGS) entry which is preliminary data.</text>
</comment>
<dbReference type="GO" id="GO:0000209">
    <property type="term" value="P:protein polyubiquitination"/>
    <property type="evidence" value="ECO:0007669"/>
    <property type="project" value="InterPro"/>
</dbReference>